<dbReference type="InterPro" id="IPR006439">
    <property type="entry name" value="HAD-SF_hydro_IA"/>
</dbReference>
<dbReference type="Gene3D" id="3.40.50.1000">
    <property type="entry name" value="HAD superfamily/HAD-like"/>
    <property type="match status" value="1"/>
</dbReference>
<dbReference type="InterPro" id="IPR023214">
    <property type="entry name" value="HAD_sf"/>
</dbReference>
<dbReference type="Gene3D" id="1.20.120.1600">
    <property type="match status" value="1"/>
</dbReference>
<comment type="caution">
    <text evidence="4">The sequence shown here is derived from an EMBL/GenBank/DDBJ whole genome shotgun (WGS) entry which is preliminary data.</text>
</comment>
<dbReference type="SUPFAM" id="SSF56784">
    <property type="entry name" value="HAD-like"/>
    <property type="match status" value="1"/>
</dbReference>
<sequence length="251" mass="28477">MAESLPLQAITFDLDDTLWDNHGVMVATETGHYAWLDRELSGWLQARGRSASPRFSERFPLASFEQHRRVLARTHPLHRGDFTWLRERALTEMLGEYGLDPASARLWAGAAMERFMELRHRVTPYPEVEPLLTELGRRYRLASITNGNVAVQRLALGRHFRVAIAAGEMLAPKPDPRPFLAALARLGVSPARTLHVGDSWREDVEPARRLGMRVAWISPHVDDSPMPPGIHRLDHVRELRALLRQLGLGRS</sequence>
<dbReference type="PANTHER" id="PTHR46470">
    <property type="entry name" value="N-ACYLNEURAMINATE-9-PHOSPHATASE"/>
    <property type="match status" value="1"/>
</dbReference>
<evidence type="ECO:0000313" key="5">
    <source>
        <dbReference type="Proteomes" id="UP001320122"/>
    </source>
</evidence>
<gene>
    <name evidence="4" type="ORF">HOP51_01755</name>
</gene>
<dbReference type="EMBL" id="JABFTT010000001">
    <property type="protein sequence ID" value="MCE8018845.1"/>
    <property type="molecule type" value="Genomic_DNA"/>
</dbReference>
<dbReference type="RefSeq" id="WP_234272222.1">
    <property type="nucleotide sequence ID" value="NZ_JABFTT010000001.1"/>
</dbReference>
<dbReference type="InterPro" id="IPR036412">
    <property type="entry name" value="HAD-like_sf"/>
</dbReference>
<dbReference type="PRINTS" id="PR00413">
    <property type="entry name" value="HADHALOGNASE"/>
</dbReference>
<evidence type="ECO:0000256" key="3">
    <source>
        <dbReference type="ARBA" id="ARBA00022842"/>
    </source>
</evidence>
<dbReference type="InterPro" id="IPR051400">
    <property type="entry name" value="HAD-like_hydrolase"/>
</dbReference>
<protein>
    <submittedName>
        <fullName evidence="4">HAD family hydrolase</fullName>
    </submittedName>
</protein>
<dbReference type="GO" id="GO:0016787">
    <property type="term" value="F:hydrolase activity"/>
    <property type="evidence" value="ECO:0007669"/>
    <property type="project" value="UniProtKB-KW"/>
</dbReference>
<dbReference type="PANTHER" id="PTHR46470:SF4">
    <property type="entry name" value="5-AMINO-6-(5-PHOSPHO-D-RIBITYLAMINO)URACIL PHOSPHATASE YIGB"/>
    <property type="match status" value="1"/>
</dbReference>
<proteinExistence type="predicted"/>
<dbReference type="NCBIfam" id="TIGR01509">
    <property type="entry name" value="HAD-SF-IA-v3"/>
    <property type="match status" value="1"/>
</dbReference>
<dbReference type="SFLD" id="SFLDG01129">
    <property type="entry name" value="C1.5:_HAD__Beta-PGM__Phosphata"/>
    <property type="match status" value="1"/>
</dbReference>
<dbReference type="Pfam" id="PF00702">
    <property type="entry name" value="Hydrolase"/>
    <property type="match status" value="1"/>
</dbReference>
<dbReference type="NCBIfam" id="TIGR01549">
    <property type="entry name" value="HAD-SF-IA-v1"/>
    <property type="match status" value="1"/>
</dbReference>
<evidence type="ECO:0000256" key="2">
    <source>
        <dbReference type="ARBA" id="ARBA00022801"/>
    </source>
</evidence>
<dbReference type="SFLD" id="SFLDS00003">
    <property type="entry name" value="Haloacid_Dehalogenase"/>
    <property type="match status" value="1"/>
</dbReference>
<keyword evidence="5" id="KW-1185">Reference proteome</keyword>
<comment type="cofactor">
    <cofactor evidence="1">
        <name>Mg(2+)</name>
        <dbReference type="ChEBI" id="CHEBI:18420"/>
    </cofactor>
</comment>
<keyword evidence="3" id="KW-0460">Magnesium</keyword>
<evidence type="ECO:0000256" key="1">
    <source>
        <dbReference type="ARBA" id="ARBA00001946"/>
    </source>
</evidence>
<dbReference type="Proteomes" id="UP001320122">
    <property type="component" value="Unassembled WGS sequence"/>
</dbReference>
<organism evidence="4 5">
    <name type="scientific">Billgrantia zhangzhouensis</name>
    <dbReference type="NCBI Taxonomy" id="2733481"/>
    <lineage>
        <taxon>Bacteria</taxon>
        <taxon>Pseudomonadati</taxon>
        <taxon>Pseudomonadota</taxon>
        <taxon>Gammaproteobacteria</taxon>
        <taxon>Oceanospirillales</taxon>
        <taxon>Halomonadaceae</taxon>
        <taxon>Billgrantia</taxon>
    </lineage>
</organism>
<reference evidence="4 5" key="1">
    <citation type="journal article" date="2021" name="Front. Microbiol.">
        <title>Aerobic Denitrification and Heterotrophic Sulfur Oxidation in the Genus Halomonas Revealed by Six Novel Species Characterizations and Genome-Based Analysis.</title>
        <authorList>
            <person name="Wang L."/>
            <person name="Shao Z."/>
        </authorList>
    </citation>
    <scope>NUCLEOTIDE SEQUENCE [LARGE SCALE GENOMIC DNA]</scope>
    <source>
        <strain evidence="4 5">MCCC 1A11036</strain>
    </source>
</reference>
<keyword evidence="2 4" id="KW-0378">Hydrolase</keyword>
<name>A0ABS9AAA1_9GAMM</name>
<accession>A0ABS9AAA1</accession>
<evidence type="ECO:0000313" key="4">
    <source>
        <dbReference type="EMBL" id="MCE8018845.1"/>
    </source>
</evidence>